<keyword evidence="1" id="KW-0479">Metal-binding</keyword>
<dbReference type="CDD" id="cd21504">
    <property type="entry name" value="PPP2R3A_B-like"/>
    <property type="match status" value="1"/>
</dbReference>
<dbReference type="Gene3D" id="1.10.238.230">
    <property type="match status" value="1"/>
</dbReference>
<dbReference type="Proteomes" id="UP001374535">
    <property type="component" value="Chromosome 10"/>
</dbReference>
<dbReference type="GO" id="GO:0005509">
    <property type="term" value="F:calcium ion binding"/>
    <property type="evidence" value="ECO:0007669"/>
    <property type="project" value="InterPro"/>
</dbReference>
<dbReference type="AlphaFoldDB" id="A0AAQ3MM29"/>
<dbReference type="GO" id="GO:0000159">
    <property type="term" value="C:protein phosphatase type 2A complex"/>
    <property type="evidence" value="ECO:0007669"/>
    <property type="project" value="TreeGrafter"/>
</dbReference>
<dbReference type="InterPro" id="IPR002048">
    <property type="entry name" value="EF_hand_dom"/>
</dbReference>
<dbReference type="PROSITE" id="PS00018">
    <property type="entry name" value="EF_HAND_1"/>
    <property type="match status" value="1"/>
</dbReference>
<dbReference type="GO" id="GO:0019888">
    <property type="term" value="F:protein phosphatase regulator activity"/>
    <property type="evidence" value="ECO:0007669"/>
    <property type="project" value="TreeGrafter"/>
</dbReference>
<evidence type="ECO:0000256" key="3">
    <source>
        <dbReference type="SAM" id="MobiDB-lite"/>
    </source>
</evidence>
<dbReference type="PANTHER" id="PTHR14095:SF0">
    <property type="entry name" value="MIP22305P"/>
    <property type="match status" value="1"/>
</dbReference>
<protein>
    <recommendedName>
        <fullName evidence="4">EF-hand domain-containing protein</fullName>
    </recommendedName>
</protein>
<organism evidence="5 6">
    <name type="scientific">Vigna mungo</name>
    <name type="common">Black gram</name>
    <name type="synonym">Phaseolus mungo</name>
    <dbReference type="NCBI Taxonomy" id="3915"/>
    <lineage>
        <taxon>Eukaryota</taxon>
        <taxon>Viridiplantae</taxon>
        <taxon>Streptophyta</taxon>
        <taxon>Embryophyta</taxon>
        <taxon>Tracheophyta</taxon>
        <taxon>Spermatophyta</taxon>
        <taxon>Magnoliopsida</taxon>
        <taxon>eudicotyledons</taxon>
        <taxon>Gunneridae</taxon>
        <taxon>Pentapetalae</taxon>
        <taxon>rosids</taxon>
        <taxon>fabids</taxon>
        <taxon>Fabales</taxon>
        <taxon>Fabaceae</taxon>
        <taxon>Papilionoideae</taxon>
        <taxon>50 kb inversion clade</taxon>
        <taxon>NPAAA clade</taxon>
        <taxon>indigoferoid/millettioid clade</taxon>
        <taxon>Phaseoleae</taxon>
        <taxon>Vigna</taxon>
    </lineage>
</organism>
<dbReference type="Pfam" id="PF17958">
    <property type="entry name" value="EF-hand_13"/>
    <property type="match status" value="1"/>
</dbReference>
<dbReference type="SUPFAM" id="SSF47473">
    <property type="entry name" value="EF-hand"/>
    <property type="match status" value="2"/>
</dbReference>
<sequence length="598" mass="69328">MSMEVVSDTASLDVDLLQLPEVSSLALKSNLSFVETLFEQWLSLPESHRLVTSLLNEAKSGAPLNVPGNCSSPNSSSNSLPSMFPAGTAPPLSPRSSSGSPRIVKHRVGPSNLGSPLKVVSEPVKELIPQFYFQFGRPPPNELKEQCLVRIDHLFHDHMDGLQIHEFKTITKEVCKLPSFFSTSLFRKIDDGTGFVTRKAFIDYWVNGNMLTKDIATQIFTILKQPQLKYLTQDDFKPVLRELLATHPGLEFLQSTPEFQERYAETVIYRIYYYINRSGNGRLTLRELKRGNIIDAMQHADEEEDINKVLRYFSYEHFYVIYCKFWELDTDHDFLIDKENLIRYGNHALTYRIVDRIFSQVPRRFTSKVEGKMGYEDFVYFILSEEDKSSEPSLEYWRVLGNNEEKEERYLRSSRSDEERVELLRPWIKRVELPIFEGNDSSRLVSQANQTSKDQLQGFKCIDLDGNGVLTRNELQFFYEEQLHRMECMAQEPVLFEDILCQIIDMVGPEDESYITLRDLKGGKLSGSVFNILFNLNKFMAFETRDPFLIRQERENPTLTEWDRFAHREYIRLSMEEDVEDASNGSAEVWDESLEAPF</sequence>
<dbReference type="PROSITE" id="PS50222">
    <property type="entry name" value="EF_HAND_2"/>
    <property type="match status" value="1"/>
</dbReference>
<dbReference type="InterPro" id="IPR018247">
    <property type="entry name" value="EF_Hand_1_Ca_BS"/>
</dbReference>
<keyword evidence="6" id="KW-1185">Reference proteome</keyword>
<proteinExistence type="predicted"/>
<accession>A0AAQ3MM29</accession>
<evidence type="ECO:0000259" key="4">
    <source>
        <dbReference type="PROSITE" id="PS50222"/>
    </source>
</evidence>
<dbReference type="Gene3D" id="1.10.238.10">
    <property type="entry name" value="EF-hand"/>
    <property type="match status" value="2"/>
</dbReference>
<dbReference type="InterPro" id="IPR011992">
    <property type="entry name" value="EF-hand-dom_pair"/>
</dbReference>
<name>A0AAQ3MM29_VIGMU</name>
<dbReference type="FunFam" id="1.10.238.220:FF:000003">
    <property type="entry name" value="Phosphoprotein phosphatase 2A regulatory subunit"/>
    <property type="match status" value="1"/>
</dbReference>
<dbReference type="EMBL" id="CP144691">
    <property type="protein sequence ID" value="WVY93360.1"/>
    <property type="molecule type" value="Genomic_DNA"/>
</dbReference>
<feature type="region of interest" description="Disordered" evidence="3">
    <location>
        <begin position="62"/>
        <end position="109"/>
    </location>
</feature>
<reference evidence="5 6" key="1">
    <citation type="journal article" date="2023" name="Life. Sci Alliance">
        <title>Evolutionary insights into 3D genome organization and epigenetic landscape of Vigna mungo.</title>
        <authorList>
            <person name="Junaid A."/>
            <person name="Singh B."/>
            <person name="Bhatia S."/>
        </authorList>
    </citation>
    <scope>NUCLEOTIDE SEQUENCE [LARGE SCALE GENOMIC DNA]</scope>
    <source>
        <strain evidence="5">Urdbean</strain>
    </source>
</reference>
<dbReference type="Gene3D" id="1.10.238.220">
    <property type="match status" value="1"/>
</dbReference>
<evidence type="ECO:0000313" key="5">
    <source>
        <dbReference type="EMBL" id="WVY93360.1"/>
    </source>
</evidence>
<dbReference type="FunFam" id="1.10.238.230:FF:000002">
    <property type="entry name" value="Serine/threonine protein phosphatase 2A regulatory subunit B''alpha"/>
    <property type="match status" value="1"/>
</dbReference>
<feature type="domain" description="EF-hand" evidence="4">
    <location>
        <begin position="450"/>
        <end position="485"/>
    </location>
</feature>
<gene>
    <name evidence="5" type="ORF">V8G54_032448</name>
</gene>
<evidence type="ECO:0000313" key="6">
    <source>
        <dbReference type="Proteomes" id="UP001374535"/>
    </source>
</evidence>
<evidence type="ECO:0000256" key="1">
    <source>
        <dbReference type="ARBA" id="ARBA00022723"/>
    </source>
</evidence>
<dbReference type="InterPro" id="IPR041534">
    <property type="entry name" value="EF-hand_13"/>
</dbReference>
<dbReference type="PANTHER" id="PTHR14095">
    <property type="entry name" value="PHOSPHATASE 2A REGULATORY SUBUNIT-RELATED"/>
    <property type="match status" value="1"/>
</dbReference>
<evidence type="ECO:0000256" key="2">
    <source>
        <dbReference type="ARBA" id="ARBA00022837"/>
    </source>
</evidence>
<keyword evidence="2" id="KW-0106">Calcium</keyword>
<feature type="compositionally biased region" description="Low complexity" evidence="3">
    <location>
        <begin position="71"/>
        <end position="82"/>
    </location>
</feature>